<keyword evidence="3" id="KW-1185">Reference proteome</keyword>
<proteinExistence type="predicted"/>
<evidence type="ECO:0000313" key="3">
    <source>
        <dbReference type="Proteomes" id="UP000077266"/>
    </source>
</evidence>
<keyword evidence="1" id="KW-0175">Coiled coil</keyword>
<dbReference type="EMBL" id="KV426246">
    <property type="protein sequence ID" value="KZV83974.1"/>
    <property type="molecule type" value="Genomic_DNA"/>
</dbReference>
<reference evidence="2 3" key="1">
    <citation type="journal article" date="2016" name="Mol. Biol. Evol.">
        <title>Comparative Genomics of Early-Diverging Mushroom-Forming Fungi Provides Insights into the Origins of Lignocellulose Decay Capabilities.</title>
        <authorList>
            <person name="Nagy L.G."/>
            <person name="Riley R."/>
            <person name="Tritt A."/>
            <person name="Adam C."/>
            <person name="Daum C."/>
            <person name="Floudas D."/>
            <person name="Sun H."/>
            <person name="Yadav J.S."/>
            <person name="Pangilinan J."/>
            <person name="Larsson K.H."/>
            <person name="Matsuura K."/>
            <person name="Barry K."/>
            <person name="Labutti K."/>
            <person name="Kuo R."/>
            <person name="Ohm R.A."/>
            <person name="Bhattacharya S.S."/>
            <person name="Shirouzu T."/>
            <person name="Yoshinaga Y."/>
            <person name="Martin F.M."/>
            <person name="Grigoriev I.V."/>
            <person name="Hibbett D.S."/>
        </authorList>
    </citation>
    <scope>NUCLEOTIDE SEQUENCE [LARGE SCALE GENOMIC DNA]</scope>
    <source>
        <strain evidence="2 3">HHB12029</strain>
    </source>
</reference>
<accession>A0A165D802</accession>
<dbReference type="AlphaFoldDB" id="A0A165D802"/>
<protein>
    <submittedName>
        <fullName evidence="2">Uncharacterized protein</fullName>
    </submittedName>
</protein>
<dbReference type="InParanoid" id="A0A165D802"/>
<evidence type="ECO:0000313" key="2">
    <source>
        <dbReference type="EMBL" id="KZV83974.1"/>
    </source>
</evidence>
<evidence type="ECO:0000256" key="1">
    <source>
        <dbReference type="SAM" id="Coils"/>
    </source>
</evidence>
<organism evidence="2 3">
    <name type="scientific">Exidia glandulosa HHB12029</name>
    <dbReference type="NCBI Taxonomy" id="1314781"/>
    <lineage>
        <taxon>Eukaryota</taxon>
        <taxon>Fungi</taxon>
        <taxon>Dikarya</taxon>
        <taxon>Basidiomycota</taxon>
        <taxon>Agaricomycotina</taxon>
        <taxon>Agaricomycetes</taxon>
        <taxon>Auriculariales</taxon>
        <taxon>Exidiaceae</taxon>
        <taxon>Exidia</taxon>
    </lineage>
</organism>
<dbReference type="STRING" id="1314781.A0A165D802"/>
<sequence>MQASLMKQVKELNVRIVDLETRAFAASPRAPTASTRLESRIQELQSKLSLESKEKTDTVRAHRTAERDTKFQLAEAERQRFRLEEKVQEAETQVNEMRQSLDALQTSESNLQLAKRRAEREANDYKQRALKYVCFPPISDSVLTLRSLQLGA</sequence>
<feature type="coiled-coil region" evidence="1">
    <location>
        <begin position="2"/>
        <end position="128"/>
    </location>
</feature>
<dbReference type="OrthoDB" id="6108017at2759"/>
<dbReference type="Proteomes" id="UP000077266">
    <property type="component" value="Unassembled WGS sequence"/>
</dbReference>
<name>A0A165D802_EXIGL</name>
<gene>
    <name evidence="2" type="ORF">EXIGLDRAFT_624963</name>
</gene>